<dbReference type="InterPro" id="IPR024079">
    <property type="entry name" value="MetalloPept_cat_dom_sf"/>
</dbReference>
<keyword evidence="8" id="KW-1185">Reference proteome</keyword>
<sequence>MKFYQWLCFFVLFNVGAQHEEIERKAKVLRSERLPTQYEKLKALHEKFGEIQAGDWLAQHEESGQSVKEYIRTRRVRRSSVKKYIYIQRIGNFTETQSEILDKTKTYMSLCFGVEVKELKALPEKAISPSGQRIHPSWGMKQFYTKYLMEDILKKQKPKDALCLIGFTATDLYPDPNWNFVFGIARPRDGLGLWSIYRNGNPDESQEAYQLCLKRTIKTAIHEAGHLFSIKHCLAYKCVMNGSNSREESDSRNLYFCPSCLYKLCGNLKINSGERFARLAKCCDENSFTEESEFFRRSIKAQAEE</sequence>
<gene>
    <name evidence="7" type="ORF">LNTAR_03649</name>
</gene>
<evidence type="ECO:0008006" key="9">
    <source>
        <dbReference type="Google" id="ProtNLM"/>
    </source>
</evidence>
<accession>A6DST8</accession>
<keyword evidence="5" id="KW-0862">Zinc</keyword>
<dbReference type="STRING" id="313628.LNTAR_03649"/>
<comment type="cofactor">
    <cofactor evidence="1">
        <name>Zn(2+)</name>
        <dbReference type="ChEBI" id="CHEBI:29105"/>
    </cofactor>
</comment>
<evidence type="ECO:0000313" key="7">
    <source>
        <dbReference type="EMBL" id="EDM25341.1"/>
    </source>
</evidence>
<dbReference type="PANTHER" id="PTHR15910">
    <property type="entry name" value="ARCHAEMETZINCIN"/>
    <property type="match status" value="1"/>
</dbReference>
<keyword evidence="4" id="KW-0378">Hydrolase</keyword>
<dbReference type="GO" id="GO:0046872">
    <property type="term" value="F:metal ion binding"/>
    <property type="evidence" value="ECO:0007669"/>
    <property type="project" value="UniProtKB-KW"/>
</dbReference>
<dbReference type="PANTHER" id="PTHR15910:SF1">
    <property type="entry name" value="ARCHAEMETZINCIN-2"/>
    <property type="match status" value="1"/>
</dbReference>
<evidence type="ECO:0000256" key="2">
    <source>
        <dbReference type="ARBA" id="ARBA00022670"/>
    </source>
</evidence>
<evidence type="ECO:0000313" key="8">
    <source>
        <dbReference type="Proteomes" id="UP000004947"/>
    </source>
</evidence>
<dbReference type="RefSeq" id="WP_007280897.1">
    <property type="nucleotide sequence ID" value="NZ_ABCK01000032.1"/>
</dbReference>
<reference evidence="7 8" key="1">
    <citation type="journal article" date="2010" name="J. Bacteriol.">
        <title>Genome sequence of Lentisphaera araneosa HTCC2155T, the type species of the order Lentisphaerales in the phylum Lentisphaerae.</title>
        <authorList>
            <person name="Thrash J.C."/>
            <person name="Cho J.C."/>
            <person name="Vergin K.L."/>
            <person name="Morris R.M."/>
            <person name="Giovannoni S.J."/>
        </authorList>
    </citation>
    <scope>NUCLEOTIDE SEQUENCE [LARGE SCALE GENOMIC DNA]</scope>
    <source>
        <strain evidence="7 8">HTCC2155</strain>
    </source>
</reference>
<evidence type="ECO:0000256" key="3">
    <source>
        <dbReference type="ARBA" id="ARBA00022723"/>
    </source>
</evidence>
<dbReference type="AlphaFoldDB" id="A6DST8"/>
<dbReference type="GO" id="GO:0006508">
    <property type="term" value="P:proteolysis"/>
    <property type="evidence" value="ECO:0007669"/>
    <property type="project" value="UniProtKB-KW"/>
</dbReference>
<keyword evidence="6" id="KW-0482">Metalloprotease</keyword>
<dbReference type="InterPro" id="IPR012962">
    <property type="entry name" value="Pept_M54_archaemetzincn"/>
</dbReference>
<dbReference type="eggNOG" id="COG1913">
    <property type="taxonomic scope" value="Bacteria"/>
</dbReference>
<evidence type="ECO:0000256" key="6">
    <source>
        <dbReference type="ARBA" id="ARBA00023049"/>
    </source>
</evidence>
<dbReference type="SUPFAM" id="SSF55486">
    <property type="entry name" value="Metalloproteases ('zincins'), catalytic domain"/>
    <property type="match status" value="1"/>
</dbReference>
<keyword evidence="3" id="KW-0479">Metal-binding</keyword>
<evidence type="ECO:0000256" key="5">
    <source>
        <dbReference type="ARBA" id="ARBA00022833"/>
    </source>
</evidence>
<dbReference type="EMBL" id="ABCK01000032">
    <property type="protein sequence ID" value="EDM25341.1"/>
    <property type="molecule type" value="Genomic_DNA"/>
</dbReference>
<organism evidence="7 8">
    <name type="scientific">Lentisphaera araneosa HTCC2155</name>
    <dbReference type="NCBI Taxonomy" id="313628"/>
    <lineage>
        <taxon>Bacteria</taxon>
        <taxon>Pseudomonadati</taxon>
        <taxon>Lentisphaerota</taxon>
        <taxon>Lentisphaeria</taxon>
        <taxon>Lentisphaerales</taxon>
        <taxon>Lentisphaeraceae</taxon>
        <taxon>Lentisphaera</taxon>
    </lineage>
</organism>
<comment type="caution">
    <text evidence="7">The sequence shown here is derived from an EMBL/GenBank/DDBJ whole genome shotgun (WGS) entry which is preliminary data.</text>
</comment>
<name>A6DST8_9BACT</name>
<dbReference type="Gene3D" id="3.40.390.10">
    <property type="entry name" value="Collagenase (Catalytic Domain)"/>
    <property type="match status" value="1"/>
</dbReference>
<dbReference type="GO" id="GO:0008237">
    <property type="term" value="F:metallopeptidase activity"/>
    <property type="evidence" value="ECO:0007669"/>
    <property type="project" value="UniProtKB-KW"/>
</dbReference>
<protein>
    <recommendedName>
        <fullName evidence="9">Zn-dependent protease</fullName>
    </recommendedName>
</protein>
<proteinExistence type="predicted"/>
<dbReference type="OrthoDB" id="269208at2"/>
<dbReference type="Pfam" id="PF07998">
    <property type="entry name" value="Peptidase_M54"/>
    <property type="match status" value="1"/>
</dbReference>
<dbReference type="CDD" id="cd11375">
    <property type="entry name" value="Peptidase_M54"/>
    <property type="match status" value="1"/>
</dbReference>
<dbReference type="Proteomes" id="UP000004947">
    <property type="component" value="Unassembled WGS sequence"/>
</dbReference>
<evidence type="ECO:0000256" key="1">
    <source>
        <dbReference type="ARBA" id="ARBA00001947"/>
    </source>
</evidence>
<keyword evidence="2" id="KW-0645">Protease</keyword>
<evidence type="ECO:0000256" key="4">
    <source>
        <dbReference type="ARBA" id="ARBA00022801"/>
    </source>
</evidence>